<sequence>MQKQTIKSGIALMLLGLGVSAAHADAVLTFETEEKAEMRISVGHGKVRIDQPETEDDDARFTIYDPAGPSYVFGFPADGMYRRMSGAMLGQMKKAQQNPMMKFAGAWTGEAGTAGGIGCRWAKLNAAGMVTIDVCLADEAAFGLTKDELAAMEAAMSFGGGAYNDMESMGLSGVPVIVRGEEGATRLKKVESASLTRDLFEVPSDMIEDSAGE</sequence>
<keyword evidence="1" id="KW-0732">Signal</keyword>
<evidence type="ECO:0008006" key="4">
    <source>
        <dbReference type="Google" id="ProtNLM"/>
    </source>
</evidence>
<evidence type="ECO:0000313" key="2">
    <source>
        <dbReference type="EMBL" id="WCL53312.1"/>
    </source>
</evidence>
<accession>A0AAF0BKT6</accession>
<evidence type="ECO:0000313" key="3">
    <source>
        <dbReference type="Proteomes" id="UP001217500"/>
    </source>
</evidence>
<evidence type="ECO:0000256" key="1">
    <source>
        <dbReference type="SAM" id="SignalP"/>
    </source>
</evidence>
<feature type="chain" id="PRO_5041996339" description="DUF4412 domain-containing protein" evidence="1">
    <location>
        <begin position="25"/>
        <end position="213"/>
    </location>
</feature>
<reference evidence="2" key="1">
    <citation type="submission" date="2023-01" db="EMBL/GenBank/DDBJ databases">
        <title>The genome sequence of Kordiimonadaceae bacterium 6D33.</title>
        <authorList>
            <person name="Liu Y."/>
        </authorList>
    </citation>
    <scope>NUCLEOTIDE SEQUENCE</scope>
    <source>
        <strain evidence="2">6D33</strain>
    </source>
</reference>
<keyword evidence="3" id="KW-1185">Reference proteome</keyword>
<organism evidence="2 3">
    <name type="scientific">Gimibacter soli</name>
    <dbReference type="NCBI Taxonomy" id="3024400"/>
    <lineage>
        <taxon>Bacteria</taxon>
        <taxon>Pseudomonadati</taxon>
        <taxon>Pseudomonadota</taxon>
        <taxon>Alphaproteobacteria</taxon>
        <taxon>Kordiimonadales</taxon>
        <taxon>Temperatibacteraceae</taxon>
        <taxon>Gimibacter</taxon>
    </lineage>
</organism>
<feature type="signal peptide" evidence="1">
    <location>
        <begin position="1"/>
        <end position="24"/>
    </location>
</feature>
<dbReference type="EMBL" id="CP116805">
    <property type="protein sequence ID" value="WCL53312.1"/>
    <property type="molecule type" value="Genomic_DNA"/>
</dbReference>
<dbReference type="Proteomes" id="UP001217500">
    <property type="component" value="Chromosome"/>
</dbReference>
<dbReference type="AlphaFoldDB" id="A0AAF0BKT6"/>
<dbReference type="KEGG" id="gso:PH603_12270"/>
<protein>
    <recommendedName>
        <fullName evidence="4">DUF4412 domain-containing protein</fullName>
    </recommendedName>
</protein>
<dbReference type="RefSeq" id="WP_289502824.1">
    <property type="nucleotide sequence ID" value="NZ_CP116805.1"/>
</dbReference>
<gene>
    <name evidence="2" type="ORF">PH603_12270</name>
</gene>
<name>A0AAF0BKT6_9PROT</name>
<proteinExistence type="predicted"/>